<organism evidence="1 2">
    <name type="scientific">Trametes coccinea (strain BRFM310)</name>
    <name type="common">Pycnoporus coccineus</name>
    <dbReference type="NCBI Taxonomy" id="1353009"/>
    <lineage>
        <taxon>Eukaryota</taxon>
        <taxon>Fungi</taxon>
        <taxon>Dikarya</taxon>
        <taxon>Basidiomycota</taxon>
        <taxon>Agaricomycotina</taxon>
        <taxon>Agaricomycetes</taxon>
        <taxon>Polyporales</taxon>
        <taxon>Polyporaceae</taxon>
        <taxon>Trametes</taxon>
    </lineage>
</organism>
<evidence type="ECO:0000313" key="2">
    <source>
        <dbReference type="Proteomes" id="UP000193067"/>
    </source>
</evidence>
<name>A0A1Y2IWS5_TRAC3</name>
<dbReference type="AlphaFoldDB" id="A0A1Y2IWS5"/>
<gene>
    <name evidence="1" type="ORF">PYCCODRAFT_1157395</name>
</gene>
<keyword evidence="2" id="KW-1185">Reference proteome</keyword>
<evidence type="ECO:0000313" key="1">
    <source>
        <dbReference type="EMBL" id="OSD05595.1"/>
    </source>
</evidence>
<dbReference type="EMBL" id="KZ084092">
    <property type="protein sequence ID" value="OSD05595.1"/>
    <property type="molecule type" value="Genomic_DNA"/>
</dbReference>
<sequence>MPARAASAHFQAIKVIAHEICVSAVRISMSAFWRYRRSSSRAAQGLFEASPRMLRQSAGAMNFGEGRAMDILRCSLSLSLLSDASFQDVLLPPFHALSCGSSDGRHRRHDRSVLALSTYLRPAGEMCHRRRRSTTPRSRQAGSDTIVFLLTRARSGAALDWHLAALSLIRRPHRRRRAARENISEYGPHHSRAL</sequence>
<dbReference type="Proteomes" id="UP000193067">
    <property type="component" value="Unassembled WGS sequence"/>
</dbReference>
<protein>
    <submittedName>
        <fullName evidence="1">Uncharacterized protein</fullName>
    </submittedName>
</protein>
<accession>A0A1Y2IWS5</accession>
<reference evidence="1 2" key="1">
    <citation type="journal article" date="2015" name="Biotechnol. Biofuels">
        <title>Enhanced degradation of softwood versus hardwood by the white-rot fungus Pycnoporus coccineus.</title>
        <authorList>
            <person name="Couturier M."/>
            <person name="Navarro D."/>
            <person name="Chevret D."/>
            <person name="Henrissat B."/>
            <person name="Piumi F."/>
            <person name="Ruiz-Duenas F.J."/>
            <person name="Martinez A.T."/>
            <person name="Grigoriev I.V."/>
            <person name="Riley R."/>
            <person name="Lipzen A."/>
            <person name="Berrin J.G."/>
            <person name="Master E.R."/>
            <person name="Rosso M.N."/>
        </authorList>
    </citation>
    <scope>NUCLEOTIDE SEQUENCE [LARGE SCALE GENOMIC DNA]</scope>
    <source>
        <strain evidence="1 2">BRFM310</strain>
    </source>
</reference>
<proteinExistence type="predicted"/>